<dbReference type="GO" id="GO:0003677">
    <property type="term" value="F:DNA binding"/>
    <property type="evidence" value="ECO:0007669"/>
    <property type="project" value="UniProtKB-KW"/>
</dbReference>
<evidence type="ECO:0000313" key="8">
    <source>
        <dbReference type="Proteomes" id="UP000286921"/>
    </source>
</evidence>
<evidence type="ECO:0000313" key="7">
    <source>
        <dbReference type="EMBL" id="GCB24363.1"/>
    </source>
</evidence>
<keyword evidence="3" id="KW-0805">Transcription regulation</keyword>
<keyword evidence="1" id="KW-0479">Metal-binding</keyword>
<reference evidence="7 8" key="1">
    <citation type="submission" date="2016-09" db="EMBL/GenBank/DDBJ databases">
        <title>Aspergillus awamori IFM 58123T.</title>
        <authorList>
            <person name="Kusuya Y."/>
            <person name="Shimizu M."/>
            <person name="Takahashi H."/>
            <person name="Yaguchi T."/>
        </authorList>
    </citation>
    <scope>NUCLEOTIDE SEQUENCE [LARGE SCALE GENOMIC DNA]</scope>
    <source>
        <strain evidence="7 8">IFM 58123</strain>
    </source>
</reference>
<dbReference type="GO" id="GO:0046872">
    <property type="term" value="F:metal ion binding"/>
    <property type="evidence" value="ECO:0007669"/>
    <property type="project" value="UniProtKB-KW"/>
</dbReference>
<name>A0A401KYH3_ASPAW</name>
<gene>
    <name evidence="7" type="ORF">AAWM_07248</name>
</gene>
<proteinExistence type="predicted"/>
<dbReference type="Proteomes" id="UP000286921">
    <property type="component" value="Unassembled WGS sequence"/>
</dbReference>
<keyword evidence="5" id="KW-0804">Transcription</keyword>
<keyword evidence="2" id="KW-0862">Zinc</keyword>
<evidence type="ECO:0000256" key="3">
    <source>
        <dbReference type="ARBA" id="ARBA00023015"/>
    </source>
</evidence>
<organism evidence="7 8">
    <name type="scientific">Aspergillus awamori</name>
    <name type="common">Black koji mold</name>
    <dbReference type="NCBI Taxonomy" id="105351"/>
    <lineage>
        <taxon>Eukaryota</taxon>
        <taxon>Fungi</taxon>
        <taxon>Dikarya</taxon>
        <taxon>Ascomycota</taxon>
        <taxon>Pezizomycotina</taxon>
        <taxon>Eurotiomycetes</taxon>
        <taxon>Eurotiomycetidae</taxon>
        <taxon>Eurotiales</taxon>
        <taxon>Aspergillaceae</taxon>
        <taxon>Aspergillus</taxon>
    </lineage>
</organism>
<keyword evidence="4" id="KW-0238">DNA-binding</keyword>
<protein>
    <submittedName>
        <fullName evidence="7">Uncharacterized protein</fullName>
    </submittedName>
</protein>
<dbReference type="PANTHER" id="PTHR36206:SF14">
    <property type="entry name" value="ZN(2)-C6 FUNGAL-TYPE DOMAIN-CONTAINING PROTEIN-RELATED"/>
    <property type="match status" value="1"/>
</dbReference>
<dbReference type="EMBL" id="BDHI01000017">
    <property type="protein sequence ID" value="GCB24363.1"/>
    <property type="molecule type" value="Genomic_DNA"/>
</dbReference>
<comment type="caution">
    <text evidence="7">The sequence shown here is derived from an EMBL/GenBank/DDBJ whole genome shotgun (WGS) entry which is preliminary data.</text>
</comment>
<evidence type="ECO:0000256" key="6">
    <source>
        <dbReference type="ARBA" id="ARBA00023242"/>
    </source>
</evidence>
<evidence type="ECO:0000256" key="5">
    <source>
        <dbReference type="ARBA" id="ARBA00023163"/>
    </source>
</evidence>
<evidence type="ECO:0000256" key="2">
    <source>
        <dbReference type="ARBA" id="ARBA00022833"/>
    </source>
</evidence>
<dbReference type="AlphaFoldDB" id="A0A401KYH3"/>
<sequence length="429" mass="48010">MRFQIAGNKAHPHMALISCVLYTCAEMLQGDVEKALRLYGQALQLILSWQRQSSIASETASVAKDMTPLLIRLGAAISITTNCSPEGLSELLAVPNDSRFSSLEAAQTAILKLTSESLILRRVVAQHKRQGHNGSSTMFDWTVQQCSLMRQLNEWDCSFAFLRSAEGHPYLDFPYQRVIPILLAIRSSASIIISICFAEQEVVYDRHMDQFRSIVEHAAAAIRGDIDRDDDAQSEFTFEADVGPPLFFTAVKCRDKIVRQTALELLRQAPKVQSLFKCMSWATLAETIIQIEEGSVEGIRERQPLNHTASDITTLENRTKCSLNHTTGGLDNPRGALPSTESVPSLAELVEVNNIYSDKWSTGSSVHRRQYIPEVHRVHEFNIFQARGTAPVAMSQQMQHSVILRFANNKGDPKNGRLELEEHFLPLSF</sequence>
<accession>A0A401KYH3</accession>
<dbReference type="PANTHER" id="PTHR36206">
    <property type="entry name" value="ASPERCRYPTIN BIOSYNTHESIS CLUSTER-SPECIFIC TRANSCRIPTION REGULATOR ATNN-RELATED"/>
    <property type="match status" value="1"/>
</dbReference>
<dbReference type="InterPro" id="IPR052360">
    <property type="entry name" value="Transcr_Regulatory_Proteins"/>
</dbReference>
<keyword evidence="6" id="KW-0539">Nucleus</keyword>
<evidence type="ECO:0000256" key="1">
    <source>
        <dbReference type="ARBA" id="ARBA00022723"/>
    </source>
</evidence>
<evidence type="ECO:0000256" key="4">
    <source>
        <dbReference type="ARBA" id="ARBA00023125"/>
    </source>
</evidence>
<keyword evidence="8" id="KW-1185">Reference proteome</keyword>